<comment type="function">
    <text evidence="2">Decarboxylates L-threonine-O-3-phosphate to yield (R)-1-amino-2-propanol O-2-phosphate, the precursor for the linkage between the nucleotide loop and the corrin ring in cobalamin.</text>
</comment>
<dbReference type="GO" id="GO:0030170">
    <property type="term" value="F:pyridoxal phosphate binding"/>
    <property type="evidence" value="ECO:0007669"/>
    <property type="project" value="InterPro"/>
</dbReference>
<protein>
    <recommendedName>
        <fullName evidence="4">threonine-phosphate decarboxylase</fullName>
        <ecNumber evidence="4">4.1.1.81</ecNumber>
    </recommendedName>
    <alternativeName>
        <fullName evidence="8">L-threonine-O-3-phosphate decarboxylase</fullName>
    </alternativeName>
</protein>
<dbReference type="GO" id="GO:0009236">
    <property type="term" value="P:cobalamin biosynthetic process"/>
    <property type="evidence" value="ECO:0007669"/>
    <property type="project" value="UniProtKB-UniPathway"/>
</dbReference>
<dbReference type="InterPro" id="IPR005860">
    <property type="entry name" value="CobD"/>
</dbReference>
<accession>A0A1Z4LWB4</accession>
<dbReference type="EC" id="4.1.1.81" evidence="4"/>
<dbReference type="PANTHER" id="PTHR42885">
    <property type="entry name" value="HISTIDINOL-PHOSPHATE AMINOTRANSFERASE-RELATED"/>
    <property type="match status" value="1"/>
</dbReference>
<dbReference type="NCBIfam" id="TIGR01140">
    <property type="entry name" value="L_thr_O3P_dcar"/>
    <property type="match status" value="1"/>
</dbReference>
<dbReference type="GO" id="GO:0048472">
    <property type="term" value="F:threonine-phosphate decarboxylase activity"/>
    <property type="evidence" value="ECO:0007669"/>
    <property type="project" value="UniProtKB-EC"/>
</dbReference>
<reference evidence="11 12" key="1">
    <citation type="submission" date="2017-06" db="EMBL/GenBank/DDBJ databases">
        <title>Genome sequencing of cyanobaciteial culture collection at National Institute for Environmental Studies (NIES).</title>
        <authorList>
            <person name="Hirose Y."/>
            <person name="Shimura Y."/>
            <person name="Fujisawa T."/>
            <person name="Nakamura Y."/>
            <person name="Kawachi M."/>
        </authorList>
    </citation>
    <scope>NUCLEOTIDE SEQUENCE [LARGE SCALE GENOMIC DNA]</scope>
    <source>
        <strain evidence="11 12">NIES-267</strain>
    </source>
</reference>
<evidence type="ECO:0000256" key="2">
    <source>
        <dbReference type="ARBA" id="ARBA00003444"/>
    </source>
</evidence>
<proteinExistence type="predicted"/>
<dbReference type="EMBL" id="AP018227">
    <property type="protein sequence ID" value="BAY85546.1"/>
    <property type="molecule type" value="Genomic_DNA"/>
</dbReference>
<evidence type="ECO:0000259" key="10">
    <source>
        <dbReference type="Pfam" id="PF00155"/>
    </source>
</evidence>
<dbReference type="CDD" id="cd00609">
    <property type="entry name" value="AAT_like"/>
    <property type="match status" value="1"/>
</dbReference>
<comment type="pathway">
    <text evidence="3">Cofactor biosynthesis; adenosylcobalamin biosynthesis.</text>
</comment>
<keyword evidence="5" id="KW-0169">Cobalamin biosynthesis</keyword>
<keyword evidence="12" id="KW-1185">Reference proteome</keyword>
<sequence length="356" mass="39819">MRQPRHGGNLAWAAAVAGCPLDAILDFSASINPLGPPNSTLAAIQSELGNIRHYPDPNYGELRQALARFHKLPSEWIMPGNGSAELLTWTARELSQVAATILVTPTFGDYYRALGAFNAKVLEFPMSLINSDLSLIVDKGFTTNDKGLLLNNPHNPTGKLLTRDAILPYIKEFDLVVVDEAFMDFLHPSEEQSLIDVVQEYPNLVILRSLTKFYSLPGLRLGYAITHPQRLQKWESWRDPWTVNSLAAAAGVAAVEDKEFQQQTWEWLPKAKKDLFEGLADIPGLQPLKGAANFLLVESKHSTSDLQQKLLQHHQILIRDCLSFAELGDSYFRVAVRLEEENQRLVEAIRELGIRS</sequence>
<dbReference type="PANTHER" id="PTHR42885:SF1">
    <property type="entry name" value="THREONINE-PHOSPHATE DECARBOXYLASE"/>
    <property type="match status" value="1"/>
</dbReference>
<evidence type="ECO:0000256" key="6">
    <source>
        <dbReference type="ARBA" id="ARBA00022898"/>
    </source>
</evidence>
<evidence type="ECO:0000256" key="5">
    <source>
        <dbReference type="ARBA" id="ARBA00022573"/>
    </source>
</evidence>
<evidence type="ECO:0000256" key="4">
    <source>
        <dbReference type="ARBA" id="ARBA00012285"/>
    </source>
</evidence>
<dbReference type="PROSITE" id="PS00105">
    <property type="entry name" value="AA_TRANSFER_CLASS_1"/>
    <property type="match status" value="1"/>
</dbReference>
<name>A0A1Z4LWB4_9CYAN</name>
<dbReference type="OrthoDB" id="9813612at2"/>
<dbReference type="InterPro" id="IPR015424">
    <property type="entry name" value="PyrdxlP-dep_Trfase"/>
</dbReference>
<gene>
    <name evidence="11" type="ORF">NIES267_50460</name>
</gene>
<dbReference type="UniPathway" id="UPA00148"/>
<evidence type="ECO:0000313" key="11">
    <source>
        <dbReference type="EMBL" id="BAY85546.1"/>
    </source>
</evidence>
<dbReference type="Gene3D" id="3.40.640.10">
    <property type="entry name" value="Type I PLP-dependent aspartate aminotransferase-like (Major domain)"/>
    <property type="match status" value="1"/>
</dbReference>
<feature type="domain" description="Aminotransferase class I/classII large" evidence="10">
    <location>
        <begin position="24"/>
        <end position="349"/>
    </location>
</feature>
<evidence type="ECO:0000313" key="12">
    <source>
        <dbReference type="Proteomes" id="UP000218418"/>
    </source>
</evidence>
<comment type="catalytic activity">
    <reaction evidence="9">
        <text>O-phospho-L-threonine + H(+) = (R)-1-aminopropan-2-yl phosphate + CO2</text>
        <dbReference type="Rhea" id="RHEA:11492"/>
        <dbReference type="ChEBI" id="CHEBI:15378"/>
        <dbReference type="ChEBI" id="CHEBI:16526"/>
        <dbReference type="ChEBI" id="CHEBI:58563"/>
        <dbReference type="ChEBI" id="CHEBI:58675"/>
        <dbReference type="EC" id="4.1.1.81"/>
    </reaction>
</comment>
<evidence type="ECO:0000256" key="8">
    <source>
        <dbReference type="ARBA" id="ARBA00029996"/>
    </source>
</evidence>
<keyword evidence="7" id="KW-0456">Lyase</keyword>
<evidence type="ECO:0000256" key="7">
    <source>
        <dbReference type="ARBA" id="ARBA00023239"/>
    </source>
</evidence>
<evidence type="ECO:0000256" key="9">
    <source>
        <dbReference type="ARBA" id="ARBA00048531"/>
    </source>
</evidence>
<keyword evidence="6" id="KW-0663">Pyridoxal phosphate</keyword>
<organism evidence="11 12">
    <name type="scientific">Calothrix parasitica NIES-267</name>
    <dbReference type="NCBI Taxonomy" id="1973488"/>
    <lineage>
        <taxon>Bacteria</taxon>
        <taxon>Bacillati</taxon>
        <taxon>Cyanobacteriota</taxon>
        <taxon>Cyanophyceae</taxon>
        <taxon>Nostocales</taxon>
        <taxon>Calotrichaceae</taxon>
        <taxon>Calothrix</taxon>
    </lineage>
</organism>
<dbReference type="InterPro" id="IPR015422">
    <property type="entry name" value="PyrdxlP-dep_Trfase_small"/>
</dbReference>
<dbReference type="InterPro" id="IPR004838">
    <property type="entry name" value="NHTrfase_class1_PyrdxlP-BS"/>
</dbReference>
<dbReference type="SUPFAM" id="SSF53383">
    <property type="entry name" value="PLP-dependent transferases"/>
    <property type="match status" value="1"/>
</dbReference>
<dbReference type="PROSITE" id="PS51257">
    <property type="entry name" value="PROKAR_LIPOPROTEIN"/>
    <property type="match status" value="1"/>
</dbReference>
<comment type="cofactor">
    <cofactor evidence="1">
        <name>pyridoxal 5'-phosphate</name>
        <dbReference type="ChEBI" id="CHEBI:597326"/>
    </cofactor>
</comment>
<dbReference type="InterPro" id="IPR015421">
    <property type="entry name" value="PyrdxlP-dep_Trfase_major"/>
</dbReference>
<dbReference type="Pfam" id="PF00155">
    <property type="entry name" value="Aminotran_1_2"/>
    <property type="match status" value="1"/>
</dbReference>
<dbReference type="Proteomes" id="UP000218418">
    <property type="component" value="Chromosome"/>
</dbReference>
<dbReference type="InterPro" id="IPR004839">
    <property type="entry name" value="Aminotransferase_I/II_large"/>
</dbReference>
<evidence type="ECO:0000256" key="1">
    <source>
        <dbReference type="ARBA" id="ARBA00001933"/>
    </source>
</evidence>
<dbReference type="Gene3D" id="3.90.1150.10">
    <property type="entry name" value="Aspartate Aminotransferase, domain 1"/>
    <property type="match status" value="1"/>
</dbReference>
<dbReference type="AlphaFoldDB" id="A0A1Z4LWB4"/>
<evidence type="ECO:0000256" key="3">
    <source>
        <dbReference type="ARBA" id="ARBA00004953"/>
    </source>
</evidence>